<dbReference type="GO" id="GO:0015853">
    <property type="term" value="P:adenine transport"/>
    <property type="evidence" value="ECO:0007669"/>
    <property type="project" value="TreeGrafter"/>
</dbReference>
<evidence type="ECO:0008006" key="10">
    <source>
        <dbReference type="Google" id="ProtNLM"/>
    </source>
</evidence>
<dbReference type="PANTHER" id="PTHR43337:SF3">
    <property type="entry name" value="PURINE TRANSPORTER"/>
    <property type="match status" value="1"/>
</dbReference>
<proteinExistence type="inferred from homology"/>
<dbReference type="GO" id="GO:0015854">
    <property type="term" value="P:guanine transport"/>
    <property type="evidence" value="ECO:0007669"/>
    <property type="project" value="TreeGrafter"/>
</dbReference>
<feature type="transmembrane region" description="Helical" evidence="7">
    <location>
        <begin position="265"/>
        <end position="287"/>
    </location>
</feature>
<evidence type="ECO:0000256" key="6">
    <source>
        <dbReference type="ARBA" id="ARBA00023136"/>
    </source>
</evidence>
<accession>A0A8E2DW95</accession>
<keyword evidence="4 7" id="KW-0812">Transmembrane</keyword>
<protein>
    <recommendedName>
        <fullName evidence="10">Purine transporter</fullName>
    </recommendedName>
</protein>
<dbReference type="PANTHER" id="PTHR43337">
    <property type="entry name" value="XANTHINE/URACIL PERMEASE C887.17-RELATED"/>
    <property type="match status" value="1"/>
</dbReference>
<organism evidence="8 9">
    <name type="scientific">Lepidopterella palustris CBS 459.81</name>
    <dbReference type="NCBI Taxonomy" id="1314670"/>
    <lineage>
        <taxon>Eukaryota</taxon>
        <taxon>Fungi</taxon>
        <taxon>Dikarya</taxon>
        <taxon>Ascomycota</taxon>
        <taxon>Pezizomycotina</taxon>
        <taxon>Dothideomycetes</taxon>
        <taxon>Pleosporomycetidae</taxon>
        <taxon>Mytilinidiales</taxon>
        <taxon>Argynnaceae</taxon>
        <taxon>Lepidopterella</taxon>
    </lineage>
</organism>
<sequence length="584" mass="62535">MEAIRRTCSAVNVRIGASTFGRIFRLEGSGHDKEIRNAKFLTEIRAGITTFFTMAYIIAVNAAILTDTGGNCVCNDADDLICSADPAYSACLLDLNRDLVTATAAIAGFSSFLFGFLTNMPVCLAPGMGLNAYFAYQVVGFHGSGGVSYPLALTAVFVEGFIFVFLSLIGMRQWLVKILPTSIKIASGCGIGLFLAEIGLTYSSGIGAITGSIATPLTIAGCPPEFLDANGSCTGHKMTSHTMWIGIFCGGVVTAYLMSYKVKSAIVIGIALVSIISWPRATSFTYFPYTADGTSRFDFFKKVVTFHPIDSTLNSLDWNVSAAPGHFVLALFTFLYVDIIDCTATLYSMARFAGVVDKESGDFPRSTVAYCTDAFCISVGALFGCSPVTAFIESGAGIAEGGKTGLTAMACGTCFLISIFFAPIFASIPPWATGCTLILVGCMMIRQVVNVNWSYIGDAVPAFVTIMFMPFSYSAAYGLIAGIMVYTAINGPIYLTKLITRGRIVPDDEDNREYWTVKPQGRLPWFISAGKSVTSRLGNKNITKTNSIQSLGSGTSLENFGSQASRDEVDAVIIEMPPMRSEKR</sequence>
<dbReference type="InterPro" id="IPR006043">
    <property type="entry name" value="NCS2"/>
</dbReference>
<keyword evidence="6 7" id="KW-0472">Membrane</keyword>
<evidence type="ECO:0000256" key="7">
    <source>
        <dbReference type="SAM" id="Phobius"/>
    </source>
</evidence>
<feature type="transmembrane region" description="Helical" evidence="7">
    <location>
        <begin position="404"/>
        <end position="425"/>
    </location>
</feature>
<feature type="transmembrane region" description="Helical" evidence="7">
    <location>
        <begin position="183"/>
        <end position="202"/>
    </location>
</feature>
<evidence type="ECO:0000256" key="5">
    <source>
        <dbReference type="ARBA" id="ARBA00022989"/>
    </source>
</evidence>
<evidence type="ECO:0000256" key="2">
    <source>
        <dbReference type="ARBA" id="ARBA00005697"/>
    </source>
</evidence>
<dbReference type="OrthoDB" id="431212at2759"/>
<reference evidence="8 9" key="1">
    <citation type="journal article" date="2016" name="Nat. Commun.">
        <title>Ectomycorrhizal ecology is imprinted in the genome of the dominant symbiotic fungus Cenococcum geophilum.</title>
        <authorList>
            <consortium name="DOE Joint Genome Institute"/>
            <person name="Peter M."/>
            <person name="Kohler A."/>
            <person name="Ohm R.A."/>
            <person name="Kuo A."/>
            <person name="Krutzmann J."/>
            <person name="Morin E."/>
            <person name="Arend M."/>
            <person name="Barry K.W."/>
            <person name="Binder M."/>
            <person name="Choi C."/>
            <person name="Clum A."/>
            <person name="Copeland A."/>
            <person name="Grisel N."/>
            <person name="Haridas S."/>
            <person name="Kipfer T."/>
            <person name="LaButti K."/>
            <person name="Lindquist E."/>
            <person name="Lipzen A."/>
            <person name="Maire R."/>
            <person name="Meier B."/>
            <person name="Mihaltcheva S."/>
            <person name="Molinier V."/>
            <person name="Murat C."/>
            <person name="Poggeler S."/>
            <person name="Quandt C.A."/>
            <person name="Sperisen C."/>
            <person name="Tritt A."/>
            <person name="Tisserant E."/>
            <person name="Crous P.W."/>
            <person name="Henrissat B."/>
            <person name="Nehls U."/>
            <person name="Egli S."/>
            <person name="Spatafora J.W."/>
            <person name="Grigoriev I.V."/>
            <person name="Martin F.M."/>
        </authorList>
    </citation>
    <scope>NUCLEOTIDE SEQUENCE [LARGE SCALE GENOMIC DNA]</scope>
    <source>
        <strain evidence="8 9">CBS 459.81</strain>
    </source>
</reference>
<keyword evidence="3" id="KW-0813">Transport</keyword>
<gene>
    <name evidence="8" type="ORF">K432DRAFT_387647</name>
</gene>
<keyword evidence="9" id="KW-1185">Reference proteome</keyword>
<dbReference type="AlphaFoldDB" id="A0A8E2DW95"/>
<dbReference type="GO" id="GO:0005345">
    <property type="term" value="F:purine nucleobase transmembrane transporter activity"/>
    <property type="evidence" value="ECO:0007669"/>
    <property type="project" value="TreeGrafter"/>
</dbReference>
<feature type="transmembrane region" description="Helical" evidence="7">
    <location>
        <begin position="327"/>
        <end position="347"/>
    </location>
</feature>
<dbReference type="InterPro" id="IPR045018">
    <property type="entry name" value="Azg-like"/>
</dbReference>
<feature type="transmembrane region" description="Helical" evidence="7">
    <location>
        <begin position="368"/>
        <end position="392"/>
    </location>
</feature>
<feature type="transmembrane region" description="Helical" evidence="7">
    <location>
        <begin position="241"/>
        <end position="258"/>
    </location>
</feature>
<name>A0A8E2DW95_9PEZI</name>
<evidence type="ECO:0000313" key="8">
    <source>
        <dbReference type="EMBL" id="OCK72891.1"/>
    </source>
</evidence>
<dbReference type="Proteomes" id="UP000250266">
    <property type="component" value="Unassembled WGS sequence"/>
</dbReference>
<comment type="similarity">
    <text evidence="2">Belongs to the nucleobase:cation symporter-2 (NCS2) (TC 2.A.40) family. Azg-like subfamily.</text>
</comment>
<dbReference type="Pfam" id="PF00860">
    <property type="entry name" value="Xan_ur_permease"/>
    <property type="match status" value="1"/>
</dbReference>
<evidence type="ECO:0000256" key="1">
    <source>
        <dbReference type="ARBA" id="ARBA00004141"/>
    </source>
</evidence>
<evidence type="ECO:0000256" key="4">
    <source>
        <dbReference type="ARBA" id="ARBA00022692"/>
    </source>
</evidence>
<dbReference type="GO" id="GO:0005886">
    <property type="term" value="C:plasma membrane"/>
    <property type="evidence" value="ECO:0007669"/>
    <property type="project" value="TreeGrafter"/>
</dbReference>
<comment type="subcellular location">
    <subcellularLocation>
        <location evidence="1">Membrane</location>
        <topology evidence="1">Multi-pass membrane protein</topology>
    </subcellularLocation>
</comment>
<keyword evidence="5 7" id="KW-1133">Transmembrane helix</keyword>
<evidence type="ECO:0000313" key="9">
    <source>
        <dbReference type="Proteomes" id="UP000250266"/>
    </source>
</evidence>
<evidence type="ECO:0000256" key="3">
    <source>
        <dbReference type="ARBA" id="ARBA00022448"/>
    </source>
</evidence>
<feature type="transmembrane region" description="Helical" evidence="7">
    <location>
        <begin position="476"/>
        <end position="495"/>
    </location>
</feature>
<feature type="transmembrane region" description="Helical" evidence="7">
    <location>
        <begin position="149"/>
        <end position="171"/>
    </location>
</feature>
<feature type="transmembrane region" description="Helical" evidence="7">
    <location>
        <begin position="99"/>
        <end position="118"/>
    </location>
</feature>
<dbReference type="EMBL" id="KV746226">
    <property type="protein sequence ID" value="OCK72891.1"/>
    <property type="molecule type" value="Genomic_DNA"/>
</dbReference>